<accession>A0AAU9LCG0</accession>
<proteinExistence type="predicted"/>
<feature type="region of interest" description="Disordered" evidence="1">
    <location>
        <begin position="707"/>
        <end position="771"/>
    </location>
</feature>
<gene>
    <name evidence="2" type="ORF">PBS003_LOCUS7219</name>
</gene>
<evidence type="ECO:0000313" key="2">
    <source>
        <dbReference type="EMBL" id="CAH0480602.1"/>
    </source>
</evidence>
<feature type="region of interest" description="Disordered" evidence="1">
    <location>
        <begin position="251"/>
        <end position="289"/>
    </location>
</feature>
<reference evidence="2" key="1">
    <citation type="submission" date="2021-11" db="EMBL/GenBank/DDBJ databases">
        <authorList>
            <person name="Islam A."/>
            <person name="Islam S."/>
            <person name="Flora M.S."/>
            <person name="Rahman M."/>
            <person name="Ziaur R.M."/>
            <person name="Epstein J.H."/>
            <person name="Hassan M."/>
            <person name="Klassen M."/>
            <person name="Woodard K."/>
            <person name="Webb A."/>
            <person name="Webby R.J."/>
            <person name="El Zowalaty M.E."/>
        </authorList>
    </citation>
    <scope>NUCLEOTIDE SEQUENCE</scope>
    <source>
        <strain evidence="2">Pbs3</strain>
    </source>
</reference>
<protein>
    <recommendedName>
        <fullName evidence="4">TFIIS N-terminal domain-containing protein</fullName>
    </recommendedName>
</protein>
<dbReference type="AlphaFoldDB" id="A0AAU9LCG0"/>
<feature type="region of interest" description="Disordered" evidence="1">
    <location>
        <begin position="513"/>
        <end position="618"/>
    </location>
</feature>
<name>A0AAU9LCG0_9STRA</name>
<comment type="caution">
    <text evidence="2">The sequence shown here is derived from an EMBL/GenBank/DDBJ whole genome shotgun (WGS) entry which is preliminary data.</text>
</comment>
<feature type="region of interest" description="Disordered" evidence="1">
    <location>
        <begin position="660"/>
        <end position="689"/>
    </location>
</feature>
<feature type="compositionally biased region" description="Polar residues" evidence="1">
    <location>
        <begin position="255"/>
        <end position="273"/>
    </location>
</feature>
<dbReference type="Proteomes" id="UP001160483">
    <property type="component" value="Unassembled WGS sequence"/>
</dbReference>
<organism evidence="2 3">
    <name type="scientific">Peronospora belbahrii</name>
    <dbReference type="NCBI Taxonomy" id="622444"/>
    <lineage>
        <taxon>Eukaryota</taxon>
        <taxon>Sar</taxon>
        <taxon>Stramenopiles</taxon>
        <taxon>Oomycota</taxon>
        <taxon>Peronosporomycetes</taxon>
        <taxon>Peronosporales</taxon>
        <taxon>Peronosporaceae</taxon>
        <taxon>Peronospora</taxon>
    </lineage>
</organism>
<dbReference type="EMBL" id="CAKKTJ010000324">
    <property type="protein sequence ID" value="CAH0480602.1"/>
    <property type="molecule type" value="Genomic_DNA"/>
</dbReference>
<evidence type="ECO:0000313" key="3">
    <source>
        <dbReference type="Proteomes" id="UP001160483"/>
    </source>
</evidence>
<feature type="compositionally biased region" description="Polar residues" evidence="1">
    <location>
        <begin position="662"/>
        <end position="674"/>
    </location>
</feature>
<evidence type="ECO:0008006" key="4">
    <source>
        <dbReference type="Google" id="ProtNLM"/>
    </source>
</evidence>
<feature type="compositionally biased region" description="Low complexity" evidence="1">
    <location>
        <begin position="719"/>
        <end position="740"/>
    </location>
</feature>
<sequence length="771" mass="87409">MAYIETKDPFGFVGLHVVRRNQGQKKEEREEEEEEEHGWLTRYDEALDFYTLFVPGGGEPRSLARGEVMKFLSAPHITLYDDDQDKYPPPIKDTTTSRYLGVNLRFHGKKASKTDEKWIDQDKKGLVKCFLPFADQYLVEYEDGSTEKVSESAVIDGMIALIKSPFFSSPDPTKKCNGDARIWKNDGYVDNDKLGPLCRKRQRVETTSSLDVQEIPSGSVAVVEDMVDDDEQDDDVVFVDHMEVIANTDREMETEMNSLDITSSASGSSATRENSLEMASHPLKKPMQVNRDDAMSQDDVVKIQRCHQKELNNKELAIDTMPVDTVQHETQKEVPFYIVDTKPHVAVKPLPKRTMAFELLRTALLNLLDRREASAVKIALQYDLLRNSDVRDRDAVIRFMDAGGLLVLNHLLNLFATEVLDDDDIENKEDSITNLVAKMRQLMERDAELLYVLKLVAMLPTPSRDQVIASNIGKTINYLSKTHGPPGRRRALPKCISALAKWVKTSWIKNIPSASKPVPKASVHTQHLLDRPQQQARRGGRGGSFGRRSLQWKRRQLPPSHRSQRQVSSSSEMLAGHHVSQDNTLIPRLSRPKQVAQSQRSVAAHAPSQLPVPRCVRGNLKPDWMRQRENLSRSRFCIDDTTNVDTRLCQGSRVQPIKNAIAPTSQAPTTQDQNPDQHEDAGGPDGVYGRAQRLRFGKRWSIQKFRRKDPPGALRQPLESSYSVSSYRRSEYSNQHMVHVPPVPHPSREPRSILRRVSRYNDEPVIDGPGR</sequence>
<evidence type="ECO:0000256" key="1">
    <source>
        <dbReference type="SAM" id="MobiDB-lite"/>
    </source>
</evidence>